<dbReference type="PATRIC" id="fig|1184387.3.peg.351"/>
<accession>A0A117M0R9</accession>
<evidence type="ECO:0000256" key="2">
    <source>
        <dbReference type="SAM" id="MobiDB-lite"/>
    </source>
</evidence>
<organism evidence="3 4">
    <name type="scientific">Mesotoga prima</name>
    <dbReference type="NCBI Taxonomy" id="1184387"/>
    <lineage>
        <taxon>Bacteria</taxon>
        <taxon>Thermotogati</taxon>
        <taxon>Thermotogota</taxon>
        <taxon>Thermotogae</taxon>
        <taxon>Kosmotogales</taxon>
        <taxon>Kosmotogaceae</taxon>
        <taxon>Mesotoga</taxon>
    </lineage>
</organism>
<feature type="region of interest" description="Disordered" evidence="2">
    <location>
        <begin position="199"/>
        <end position="239"/>
    </location>
</feature>
<feature type="coiled-coil region" evidence="1">
    <location>
        <begin position="57"/>
        <end position="136"/>
    </location>
</feature>
<dbReference type="AlphaFoldDB" id="A0A117M0R9"/>
<gene>
    <name evidence="3" type="ORF">XD94_1866</name>
</gene>
<evidence type="ECO:0000313" key="4">
    <source>
        <dbReference type="Proteomes" id="UP000054092"/>
    </source>
</evidence>
<comment type="caution">
    <text evidence="3">The sequence shown here is derived from an EMBL/GenBank/DDBJ whole genome shotgun (WGS) entry which is preliminary data.</text>
</comment>
<dbReference type="Proteomes" id="UP000054092">
    <property type="component" value="Unassembled WGS sequence"/>
</dbReference>
<name>A0A117M0R9_9BACT</name>
<dbReference type="EMBL" id="LGGP01000425">
    <property type="protein sequence ID" value="KUK78025.1"/>
    <property type="molecule type" value="Genomic_DNA"/>
</dbReference>
<sequence length="239" mass="28755">MRNRSLDLNYKSFTRNRLTMFEYRKKPLLDQLERIENDMERLIPQNDSEKLRRPGWARTAERDVSQLLSKLSQFDQRRYADLQERMKETEERLDAVEIEEEDIELEAIADEIKHFEEFQKEYMEEVEKAKKKFEEEWDLTDIELKYSENDYIYKVMSKLEELRGRQSEINKGKALRELRKKKEAEGVLKFDNEEDKGTYVRRVAQRPVSSVEPPTKPETEEPPTIMRRRGGGRIKRDEG</sequence>
<protein>
    <submittedName>
        <fullName evidence="3">Uncharacterized protein</fullName>
    </submittedName>
</protein>
<proteinExistence type="predicted"/>
<evidence type="ECO:0000313" key="3">
    <source>
        <dbReference type="EMBL" id="KUK78025.1"/>
    </source>
</evidence>
<evidence type="ECO:0000256" key="1">
    <source>
        <dbReference type="SAM" id="Coils"/>
    </source>
</evidence>
<keyword evidence="1" id="KW-0175">Coiled coil</keyword>
<reference evidence="4" key="1">
    <citation type="journal article" date="2015" name="MBio">
        <title>Genome-Resolved Metagenomic Analysis Reveals Roles for Candidate Phyla and Other Microbial Community Members in Biogeochemical Transformations in Oil Reservoirs.</title>
        <authorList>
            <person name="Hu P."/>
            <person name="Tom L."/>
            <person name="Singh A."/>
            <person name="Thomas B.C."/>
            <person name="Baker B.J."/>
            <person name="Piceno Y.M."/>
            <person name="Andersen G.L."/>
            <person name="Banfield J.F."/>
        </authorList>
    </citation>
    <scope>NUCLEOTIDE SEQUENCE [LARGE SCALE GENOMIC DNA]</scope>
</reference>